<comment type="subcellular location">
    <subcellularLocation>
        <location evidence="5">Nucleus</location>
    </subcellularLocation>
</comment>
<evidence type="ECO:0000256" key="1">
    <source>
        <dbReference type="ARBA" id="ARBA00023015"/>
    </source>
</evidence>
<dbReference type="PROSITE" id="PS51742">
    <property type="entry name" value="PPC"/>
    <property type="match status" value="1"/>
</dbReference>
<dbReference type="SUPFAM" id="SSF117856">
    <property type="entry name" value="AF0104/ALDC/Ptd012-like"/>
    <property type="match status" value="1"/>
</dbReference>
<evidence type="ECO:0000256" key="6">
    <source>
        <dbReference type="SAM" id="MobiDB-lite"/>
    </source>
</evidence>
<dbReference type="GO" id="GO:0003680">
    <property type="term" value="F:minor groove of adenine-thymine-rich DNA binding"/>
    <property type="evidence" value="ECO:0007669"/>
    <property type="project" value="UniProtKB-UniRule"/>
</dbReference>
<protein>
    <recommendedName>
        <fullName evidence="5">AT-hook motif nuclear-localized protein</fullName>
    </recommendedName>
</protein>
<comment type="domain">
    <text evidence="5">The PPC domain mediates interactions between AHL proteins.</text>
</comment>
<dbReference type="AlphaFoldDB" id="A0AAN9EDV0"/>
<evidence type="ECO:0000313" key="9">
    <source>
        <dbReference type="Proteomes" id="UP001372338"/>
    </source>
</evidence>
<keyword evidence="2 5" id="KW-0238">DNA-binding</keyword>
<dbReference type="EMBL" id="JAYWIO010000007">
    <property type="protein sequence ID" value="KAK7252614.1"/>
    <property type="molecule type" value="Genomic_DNA"/>
</dbReference>
<dbReference type="CDD" id="cd11378">
    <property type="entry name" value="DUF296"/>
    <property type="match status" value="1"/>
</dbReference>
<evidence type="ECO:0000256" key="2">
    <source>
        <dbReference type="ARBA" id="ARBA00023125"/>
    </source>
</evidence>
<comment type="caution">
    <text evidence="8">The sequence shown here is derived from an EMBL/GenBank/DDBJ whole genome shotgun (WGS) entry which is preliminary data.</text>
</comment>
<dbReference type="PANTHER" id="PTHR31500">
    <property type="entry name" value="AT-HOOK MOTIF NUCLEAR-LOCALIZED PROTEIN 9"/>
    <property type="match status" value="1"/>
</dbReference>
<gene>
    <name evidence="8" type="ORF">RIF29_36692</name>
</gene>
<organism evidence="8 9">
    <name type="scientific">Crotalaria pallida</name>
    <name type="common">Smooth rattlebox</name>
    <name type="synonym">Crotalaria striata</name>
    <dbReference type="NCBI Taxonomy" id="3830"/>
    <lineage>
        <taxon>Eukaryota</taxon>
        <taxon>Viridiplantae</taxon>
        <taxon>Streptophyta</taxon>
        <taxon>Embryophyta</taxon>
        <taxon>Tracheophyta</taxon>
        <taxon>Spermatophyta</taxon>
        <taxon>Magnoliopsida</taxon>
        <taxon>eudicotyledons</taxon>
        <taxon>Gunneridae</taxon>
        <taxon>Pentapetalae</taxon>
        <taxon>rosids</taxon>
        <taxon>fabids</taxon>
        <taxon>Fabales</taxon>
        <taxon>Fabaceae</taxon>
        <taxon>Papilionoideae</taxon>
        <taxon>50 kb inversion clade</taxon>
        <taxon>genistoids sensu lato</taxon>
        <taxon>core genistoids</taxon>
        <taxon>Crotalarieae</taxon>
        <taxon>Crotalaria</taxon>
    </lineage>
</organism>
<comment type="function">
    <text evidence="5">Transcription factor that specifically binds AT-rich DNA sequences related to the nuclear matrix attachment regions (MARs).</text>
</comment>
<feature type="region of interest" description="Disordered" evidence="6">
    <location>
        <begin position="1"/>
        <end position="23"/>
    </location>
</feature>
<dbReference type="InterPro" id="IPR005175">
    <property type="entry name" value="PPC_dom"/>
</dbReference>
<name>A0AAN9EDV0_CROPI</name>
<feature type="domain" description="PPC" evidence="7">
    <location>
        <begin position="208"/>
        <end position="345"/>
    </location>
</feature>
<dbReference type="PANTHER" id="PTHR31500:SF51">
    <property type="entry name" value="AT-HOOK MOTIF NUCLEAR-LOCALIZED PROTEIN 8"/>
    <property type="match status" value="1"/>
</dbReference>
<keyword evidence="3 5" id="KW-0804">Transcription</keyword>
<evidence type="ECO:0000313" key="8">
    <source>
        <dbReference type="EMBL" id="KAK7252614.1"/>
    </source>
</evidence>
<dbReference type="InterPro" id="IPR039605">
    <property type="entry name" value="AHL"/>
</dbReference>
<dbReference type="Gene3D" id="3.30.1330.80">
    <property type="entry name" value="Hypothetical protein, similar to alpha- acetolactate decarboxylase, domain 2"/>
    <property type="match status" value="1"/>
</dbReference>
<evidence type="ECO:0000256" key="4">
    <source>
        <dbReference type="ARBA" id="ARBA00023242"/>
    </source>
</evidence>
<dbReference type="Pfam" id="PF03479">
    <property type="entry name" value="PCC"/>
    <property type="match status" value="1"/>
</dbReference>
<accession>A0AAN9EDV0</accession>
<evidence type="ECO:0000256" key="5">
    <source>
        <dbReference type="RuleBase" id="RU367031"/>
    </source>
</evidence>
<evidence type="ECO:0000256" key="3">
    <source>
        <dbReference type="ARBA" id="ARBA00023163"/>
    </source>
</evidence>
<proteinExistence type="predicted"/>
<keyword evidence="4 5" id="KW-0539">Nucleus</keyword>
<evidence type="ECO:0000259" key="7">
    <source>
        <dbReference type="PROSITE" id="PS51742"/>
    </source>
</evidence>
<keyword evidence="1 5" id="KW-0805">Transcription regulation</keyword>
<reference evidence="8 9" key="1">
    <citation type="submission" date="2024-01" db="EMBL/GenBank/DDBJ databases">
        <title>The genomes of 5 underutilized Papilionoideae crops provide insights into root nodulation and disease resistanc.</title>
        <authorList>
            <person name="Yuan L."/>
        </authorList>
    </citation>
    <scope>NUCLEOTIDE SEQUENCE [LARGE SCALE GENOMIC DNA]</scope>
    <source>
        <strain evidence="8">ZHUSHIDOU_FW_LH</strain>
        <tissue evidence="8">Leaf</tissue>
    </source>
</reference>
<dbReference type="Proteomes" id="UP001372338">
    <property type="component" value="Unassembled WGS sequence"/>
</dbReference>
<sequence length="389" mass="41971">MVGIENESENMFLITPPPSPPPFPSIVDNPSVRYIYITDEESSPTPDPCGLGLENGNNFFPLPITLSSKLPLLTLPRDRFKNKGIAHHQASSSRGGAGAIRVTGGPSPSLHGQGISYSAALIAATAEIAAIRITPPPVVDAGVTFTVGSQSSQTMDIVPATSSLVLPAPKNTSIVVVPPPLENKMEIQLQAPPIPFPYPDFGEQEVNQRPFEASMIFVKPKQDIVRHLVEVAQKGGFFILAASGTVGYVELLNREDAPVANTTLQGTFEIILLDGNMVMPKNDSKTKEVSWLTILMAGADSLIRGGPVKSLVAQSDVQIVIAPVSAPAIESMAIQQNYLKRPEIVHFANYKDRQWLTEKIVHRIHNITLNELNKETTATPSPVTPLMIE</sequence>
<feature type="region of interest" description="Disordered" evidence="6">
    <location>
        <begin position="84"/>
        <end position="105"/>
    </location>
</feature>
<dbReference type="GO" id="GO:0005634">
    <property type="term" value="C:nucleus"/>
    <property type="evidence" value="ECO:0007669"/>
    <property type="project" value="UniProtKB-SubCell"/>
</dbReference>
<keyword evidence="9" id="KW-1185">Reference proteome</keyword>